<dbReference type="EMBL" id="JACHHZ010000002">
    <property type="protein sequence ID" value="MBB6092420.1"/>
    <property type="molecule type" value="Genomic_DNA"/>
</dbReference>
<dbReference type="GO" id="GO:0015976">
    <property type="term" value="P:carbon utilization"/>
    <property type="evidence" value="ECO:0007669"/>
    <property type="project" value="InterPro"/>
</dbReference>
<evidence type="ECO:0000256" key="4">
    <source>
        <dbReference type="ARBA" id="ARBA00023239"/>
    </source>
</evidence>
<name>A0A841HJD8_9GAMM</name>
<dbReference type="SUPFAM" id="SSF53056">
    <property type="entry name" value="beta-carbonic anhydrase, cab"/>
    <property type="match status" value="1"/>
</dbReference>
<evidence type="ECO:0000256" key="1">
    <source>
        <dbReference type="ARBA" id="ARBA00006217"/>
    </source>
</evidence>
<dbReference type="Proteomes" id="UP000588068">
    <property type="component" value="Unassembled WGS sequence"/>
</dbReference>
<evidence type="ECO:0000256" key="6">
    <source>
        <dbReference type="PIRSR" id="PIRSR601765-1"/>
    </source>
</evidence>
<evidence type="ECO:0000313" key="8">
    <source>
        <dbReference type="Proteomes" id="UP000588068"/>
    </source>
</evidence>
<keyword evidence="3 6" id="KW-0862">Zinc</keyword>
<dbReference type="GO" id="GO:0008270">
    <property type="term" value="F:zinc ion binding"/>
    <property type="evidence" value="ECO:0007669"/>
    <property type="project" value="InterPro"/>
</dbReference>
<dbReference type="PROSITE" id="PS00704">
    <property type="entry name" value="PROK_CO2_ANHYDRASE_1"/>
    <property type="match status" value="1"/>
</dbReference>
<protein>
    <recommendedName>
        <fullName evidence="2">carbonic anhydrase</fullName>
        <ecNumber evidence="2">4.2.1.1</ecNumber>
    </recommendedName>
</protein>
<dbReference type="InterPro" id="IPR036874">
    <property type="entry name" value="Carbonic_anhydrase_sf"/>
</dbReference>
<feature type="binding site" evidence="6">
    <location>
        <position position="52"/>
    </location>
    <ligand>
        <name>Zn(2+)</name>
        <dbReference type="ChEBI" id="CHEBI:29105"/>
    </ligand>
</feature>
<evidence type="ECO:0000256" key="5">
    <source>
        <dbReference type="ARBA" id="ARBA00048348"/>
    </source>
</evidence>
<evidence type="ECO:0000256" key="3">
    <source>
        <dbReference type="ARBA" id="ARBA00022833"/>
    </source>
</evidence>
<dbReference type="PANTHER" id="PTHR11002">
    <property type="entry name" value="CARBONIC ANHYDRASE"/>
    <property type="match status" value="1"/>
</dbReference>
<keyword evidence="8" id="KW-1185">Reference proteome</keyword>
<evidence type="ECO:0000313" key="7">
    <source>
        <dbReference type="EMBL" id="MBB6092420.1"/>
    </source>
</evidence>
<feature type="binding site" evidence="6">
    <location>
        <position position="106"/>
    </location>
    <ligand>
        <name>Zn(2+)</name>
        <dbReference type="ChEBI" id="CHEBI:29105"/>
    </ligand>
</feature>
<dbReference type="Pfam" id="PF00484">
    <property type="entry name" value="Pro_CA"/>
    <property type="match status" value="1"/>
</dbReference>
<dbReference type="PANTHER" id="PTHR11002:SF79">
    <property type="entry name" value="CARBONIC ANHYDRASE 2"/>
    <property type="match status" value="1"/>
</dbReference>
<comment type="similarity">
    <text evidence="1">Belongs to the beta-class carbonic anhydrase family.</text>
</comment>
<feature type="binding site" evidence="6">
    <location>
        <position position="50"/>
    </location>
    <ligand>
        <name>Zn(2+)</name>
        <dbReference type="ChEBI" id="CHEBI:29105"/>
    </ligand>
</feature>
<dbReference type="InterPro" id="IPR001765">
    <property type="entry name" value="Carbonic_anhydrase"/>
</dbReference>
<comment type="caution">
    <text evidence="7">The sequence shown here is derived from an EMBL/GenBank/DDBJ whole genome shotgun (WGS) entry which is preliminary data.</text>
</comment>
<dbReference type="GO" id="GO:0004089">
    <property type="term" value="F:carbonate dehydratase activity"/>
    <property type="evidence" value="ECO:0007669"/>
    <property type="project" value="UniProtKB-EC"/>
</dbReference>
<comment type="cofactor">
    <cofactor evidence="6">
        <name>Zn(2+)</name>
        <dbReference type="ChEBI" id="CHEBI:29105"/>
    </cofactor>
    <text evidence="6">Binds 1 zinc ion per subunit.</text>
</comment>
<reference evidence="7 8" key="1">
    <citation type="submission" date="2020-08" db="EMBL/GenBank/DDBJ databases">
        <title>Genomic Encyclopedia of Type Strains, Phase IV (KMG-IV): sequencing the most valuable type-strain genomes for metagenomic binning, comparative biology and taxonomic classification.</title>
        <authorList>
            <person name="Goeker M."/>
        </authorList>
    </citation>
    <scope>NUCLEOTIDE SEQUENCE [LARGE SCALE GENOMIC DNA]</scope>
    <source>
        <strain evidence="7 8">DSM 26723</strain>
    </source>
</reference>
<dbReference type="InterPro" id="IPR015892">
    <property type="entry name" value="Carbonic_anhydrase_CS"/>
</dbReference>
<keyword evidence="6" id="KW-0479">Metal-binding</keyword>
<dbReference type="CDD" id="cd03378">
    <property type="entry name" value="beta_CA_cladeC"/>
    <property type="match status" value="1"/>
</dbReference>
<comment type="catalytic activity">
    <reaction evidence="5">
        <text>hydrogencarbonate + H(+) = CO2 + H2O</text>
        <dbReference type="Rhea" id="RHEA:10748"/>
        <dbReference type="ChEBI" id="CHEBI:15377"/>
        <dbReference type="ChEBI" id="CHEBI:15378"/>
        <dbReference type="ChEBI" id="CHEBI:16526"/>
        <dbReference type="ChEBI" id="CHEBI:17544"/>
        <dbReference type="EC" id="4.2.1.1"/>
    </reaction>
</comment>
<dbReference type="EC" id="4.2.1.1" evidence="2"/>
<sequence>MIPAREALERLREGNRRFVSEDWSTQTLPSTTRRHELATGQEPFAIILGCSDSRVPAEIVFDQGLGDLFVIRVAGNIVAPSQIGSVEFAAERFGTRLVVVLGHSKCGAIQATLEELERPSGGRSPHLRSIVDRVRPSVEELLDTPLRNDPHALLHHAVRANIRASAAHLRHGSEMIEDLIKRDGLVVVGAEYSLQTGVVDFFDDWPAWEGGAHTEFAAQPKP</sequence>
<gene>
    <name evidence="7" type="ORF">HNQ60_001298</name>
</gene>
<keyword evidence="4 7" id="KW-0456">Lyase</keyword>
<evidence type="ECO:0000256" key="2">
    <source>
        <dbReference type="ARBA" id="ARBA00012925"/>
    </source>
</evidence>
<dbReference type="AlphaFoldDB" id="A0A841HJD8"/>
<proteinExistence type="inferred from homology"/>
<organism evidence="7 8">
    <name type="scientific">Povalibacter uvarum</name>
    <dbReference type="NCBI Taxonomy" id="732238"/>
    <lineage>
        <taxon>Bacteria</taxon>
        <taxon>Pseudomonadati</taxon>
        <taxon>Pseudomonadota</taxon>
        <taxon>Gammaproteobacteria</taxon>
        <taxon>Steroidobacterales</taxon>
        <taxon>Steroidobacteraceae</taxon>
        <taxon>Povalibacter</taxon>
    </lineage>
</organism>
<feature type="binding site" evidence="6">
    <location>
        <position position="103"/>
    </location>
    <ligand>
        <name>Zn(2+)</name>
        <dbReference type="ChEBI" id="CHEBI:29105"/>
    </ligand>
</feature>
<dbReference type="RefSeq" id="WP_184330219.1">
    <property type="nucleotide sequence ID" value="NZ_JACHHZ010000002.1"/>
</dbReference>
<dbReference type="Gene3D" id="3.40.1050.10">
    <property type="entry name" value="Carbonic anhydrase"/>
    <property type="match status" value="1"/>
</dbReference>
<dbReference type="SMART" id="SM00947">
    <property type="entry name" value="Pro_CA"/>
    <property type="match status" value="1"/>
</dbReference>
<accession>A0A841HJD8</accession>